<protein>
    <submittedName>
        <fullName evidence="2">DUF456 domain-containing protein</fullName>
    </submittedName>
</protein>
<sequence length="161" mass="16477">MVDAVTVVAVALLVGGVVGTIVPLVPGGLLSLSGVYLYWWHTDFAEPGLVALGVFTVLGVATILAEYLAGAVSARVGGASWQTTVAAAVVGIVLMLVTGPLGLLVGLFGTVFLLEFVQDGDVDRSTRSAFYATVGMLASTAIQVLLTATILLGFVVWALLL</sequence>
<dbReference type="Proteomes" id="UP001595821">
    <property type="component" value="Unassembled WGS sequence"/>
</dbReference>
<feature type="transmembrane region" description="Helical" evidence="1">
    <location>
        <begin position="84"/>
        <end position="114"/>
    </location>
</feature>
<accession>A0ABD5NX12</accession>
<keyword evidence="1" id="KW-0472">Membrane</keyword>
<dbReference type="PANTHER" id="PTHR39165">
    <property type="entry name" value="IG HYPOTHETICAL 17883"/>
    <property type="match status" value="1"/>
</dbReference>
<feature type="transmembrane region" description="Helical" evidence="1">
    <location>
        <begin position="134"/>
        <end position="160"/>
    </location>
</feature>
<gene>
    <name evidence="2" type="ORF">ACFOZ7_04680</name>
</gene>
<keyword evidence="1" id="KW-1133">Transmembrane helix</keyword>
<keyword evidence="1" id="KW-0812">Transmembrane</keyword>
<dbReference type="EMBL" id="JBHSDJ010000013">
    <property type="protein sequence ID" value="MFC4246290.1"/>
    <property type="molecule type" value="Genomic_DNA"/>
</dbReference>
<dbReference type="Pfam" id="PF04306">
    <property type="entry name" value="DUF456"/>
    <property type="match status" value="1"/>
</dbReference>
<feature type="transmembrane region" description="Helical" evidence="1">
    <location>
        <begin position="49"/>
        <end position="72"/>
    </location>
</feature>
<organism evidence="2 3">
    <name type="scientific">Natribaculum luteum</name>
    <dbReference type="NCBI Taxonomy" id="1586232"/>
    <lineage>
        <taxon>Archaea</taxon>
        <taxon>Methanobacteriati</taxon>
        <taxon>Methanobacteriota</taxon>
        <taxon>Stenosarchaea group</taxon>
        <taxon>Halobacteria</taxon>
        <taxon>Halobacteriales</taxon>
        <taxon>Natrialbaceae</taxon>
        <taxon>Natribaculum</taxon>
    </lineage>
</organism>
<proteinExistence type="predicted"/>
<evidence type="ECO:0000313" key="2">
    <source>
        <dbReference type="EMBL" id="MFC4246290.1"/>
    </source>
</evidence>
<dbReference type="AlphaFoldDB" id="A0ABD5NX12"/>
<dbReference type="InterPro" id="IPR007403">
    <property type="entry name" value="DUF456"/>
</dbReference>
<dbReference type="RefSeq" id="WP_246967546.1">
    <property type="nucleotide sequence ID" value="NZ_CP095397.1"/>
</dbReference>
<evidence type="ECO:0000313" key="3">
    <source>
        <dbReference type="Proteomes" id="UP001595821"/>
    </source>
</evidence>
<name>A0ABD5NX12_9EURY</name>
<dbReference type="GeneID" id="71854934"/>
<evidence type="ECO:0000256" key="1">
    <source>
        <dbReference type="SAM" id="Phobius"/>
    </source>
</evidence>
<comment type="caution">
    <text evidence="2">The sequence shown here is derived from an EMBL/GenBank/DDBJ whole genome shotgun (WGS) entry which is preliminary data.</text>
</comment>
<reference evidence="2 3" key="1">
    <citation type="journal article" date="2014" name="Int. J. Syst. Evol. Microbiol.">
        <title>Complete genome sequence of Corynebacterium casei LMG S-19264T (=DSM 44701T), isolated from a smear-ripened cheese.</title>
        <authorList>
            <consortium name="US DOE Joint Genome Institute (JGI-PGF)"/>
            <person name="Walter F."/>
            <person name="Albersmeier A."/>
            <person name="Kalinowski J."/>
            <person name="Ruckert C."/>
        </authorList>
    </citation>
    <scope>NUCLEOTIDE SEQUENCE [LARGE SCALE GENOMIC DNA]</scope>
    <source>
        <strain evidence="2 3">IBRC-M 10912</strain>
    </source>
</reference>
<dbReference type="PANTHER" id="PTHR39165:SF1">
    <property type="entry name" value="DUF456 DOMAIN-CONTAINING PROTEIN"/>
    <property type="match status" value="1"/>
</dbReference>